<name>A0ACC1RDB2_9HYPO</name>
<dbReference type="EMBL" id="JANRMS010004050">
    <property type="protein sequence ID" value="KAJ3512363.1"/>
    <property type="molecule type" value="Genomic_DNA"/>
</dbReference>
<evidence type="ECO:0000313" key="1">
    <source>
        <dbReference type="EMBL" id="KAJ3512363.1"/>
    </source>
</evidence>
<evidence type="ECO:0000313" key="2">
    <source>
        <dbReference type="Proteomes" id="UP001148629"/>
    </source>
</evidence>
<reference evidence="1" key="1">
    <citation type="submission" date="2022-08" db="EMBL/GenBank/DDBJ databases">
        <title>Genome Sequence of Fusarium decemcellulare.</title>
        <authorList>
            <person name="Buettner E."/>
        </authorList>
    </citation>
    <scope>NUCLEOTIDE SEQUENCE</scope>
    <source>
        <strain evidence="1">Babe19</strain>
    </source>
</reference>
<accession>A0ACC1RDB2</accession>
<dbReference type="Proteomes" id="UP001148629">
    <property type="component" value="Unassembled WGS sequence"/>
</dbReference>
<gene>
    <name evidence="1" type="ORF">NM208_g15334</name>
</gene>
<keyword evidence="2" id="KW-1185">Reference proteome</keyword>
<sequence>MTNHTPEAPASKLDEKSPTENPAPEQASVERAPTLPPRPVSIQSKEDDSDEKALEAGIDEKPAHPNNGFSIPRKAVSTKGKAPPQPIKIDKSQPEDFEGEVATNNDLPAPETIKKIEKYIVLDRDGKSHPFKSLYTGSNVARRVLIIFVRHFFCGNCQEFLRSLSEAVTPDALLRLPVSTFIAVIGCGDPALIDMYIHETKCPFPVYTDPTRSLFHALGMTKTLQMGVKPAYMRKSMTRSIVDSIVQGVKQLPTGNVLKMGDQRQVGGEFLFEPHDILTPVATPRSEKAEPVGSPEDRVADRADNEGGSGQYGDEEKRVTWCHRMKTTRDHAEIPELIEVLGLDVTQSAGRDGVRASMTSARKGKGQSMAEEIRKMSLERTSILITVRPYLFMHPAAVFATLDHFIDLESIVGDLLAVDQVILHGPPVSLLEVLYDPSPYMPLPQPPPCHLKVYLDEPHLIQKSSCITPYILIQRKIVSL</sequence>
<proteinExistence type="predicted"/>
<organism evidence="1 2">
    <name type="scientific">Fusarium decemcellulare</name>
    <dbReference type="NCBI Taxonomy" id="57161"/>
    <lineage>
        <taxon>Eukaryota</taxon>
        <taxon>Fungi</taxon>
        <taxon>Dikarya</taxon>
        <taxon>Ascomycota</taxon>
        <taxon>Pezizomycotina</taxon>
        <taxon>Sordariomycetes</taxon>
        <taxon>Hypocreomycetidae</taxon>
        <taxon>Hypocreales</taxon>
        <taxon>Nectriaceae</taxon>
        <taxon>Fusarium</taxon>
        <taxon>Fusarium decemcellulare species complex</taxon>
    </lineage>
</organism>
<protein>
    <submittedName>
        <fullName evidence="1">Uncharacterized protein</fullName>
    </submittedName>
</protein>
<comment type="caution">
    <text evidence="1">The sequence shown here is derived from an EMBL/GenBank/DDBJ whole genome shotgun (WGS) entry which is preliminary data.</text>
</comment>